<proteinExistence type="predicted"/>
<evidence type="ECO:0000313" key="1">
    <source>
        <dbReference type="EMBL" id="SUB02394.1"/>
    </source>
</evidence>
<dbReference type="EMBL" id="UGSK01000001">
    <property type="protein sequence ID" value="SUB02394.1"/>
    <property type="molecule type" value="Genomic_DNA"/>
</dbReference>
<evidence type="ECO:0000313" key="2">
    <source>
        <dbReference type="Proteomes" id="UP000255000"/>
    </source>
</evidence>
<sequence length="288" mass="31100">MVRLSARGGGRLRMTSFLQDQSSLKAALDGNDPAATVTDWLGRLKQLQGVPFRYLVANGRMLPNESIRFFNVDFNWLFALVEGACSIGQSSALDDTLHTVTMPRLHAAADKAAAAGETAPDTASGFLLRSQVVAGWPKLEIVAFDASNQELTNVIRMERVTDSILLYVVEGQLDKVILREPAIGLHFGIGIQGGKPLRYVTVPKTAPEGTRPGDQIDGASVTPVYRDATHRTIQIARLASDLSAALYARDADNSADGSKLPFTSAEFALQLVEGTQEVTFQTAPKEDE</sequence>
<gene>
    <name evidence="1" type="ORF">NCTC13350_03346</name>
</gene>
<dbReference type="AlphaFoldDB" id="A0A378ZYT3"/>
<protein>
    <submittedName>
        <fullName evidence="1">Uncharacterized protein</fullName>
    </submittedName>
</protein>
<dbReference type="Proteomes" id="UP000255000">
    <property type="component" value="Unassembled WGS sequence"/>
</dbReference>
<accession>A0A378ZYT3</accession>
<organism evidence="1 2">
    <name type="scientific">Pannonibacter phragmitetus</name>
    <dbReference type="NCBI Taxonomy" id="121719"/>
    <lineage>
        <taxon>Bacteria</taxon>
        <taxon>Pseudomonadati</taxon>
        <taxon>Pseudomonadota</taxon>
        <taxon>Alphaproteobacteria</taxon>
        <taxon>Hyphomicrobiales</taxon>
        <taxon>Stappiaceae</taxon>
        <taxon>Pannonibacter</taxon>
    </lineage>
</organism>
<name>A0A378ZYT3_9HYPH</name>
<reference evidence="1 2" key="1">
    <citation type="submission" date="2018-06" db="EMBL/GenBank/DDBJ databases">
        <authorList>
            <consortium name="Pathogen Informatics"/>
            <person name="Doyle S."/>
        </authorList>
    </citation>
    <scope>NUCLEOTIDE SEQUENCE [LARGE SCALE GENOMIC DNA]</scope>
    <source>
        <strain evidence="1 2">NCTC13350</strain>
    </source>
</reference>